<proteinExistence type="predicted"/>
<protein>
    <submittedName>
        <fullName evidence="2">Uncharacterized protein</fullName>
    </submittedName>
</protein>
<feature type="region of interest" description="Disordered" evidence="1">
    <location>
        <begin position="1"/>
        <end position="25"/>
    </location>
</feature>
<dbReference type="AlphaFoldDB" id="A0AA88NIE1"/>
<keyword evidence="3" id="KW-1185">Reference proteome</keyword>
<feature type="compositionally biased region" description="Polar residues" evidence="1">
    <location>
        <begin position="53"/>
        <end position="67"/>
    </location>
</feature>
<accession>A0AA88NIE1</accession>
<feature type="region of interest" description="Disordered" evidence="1">
    <location>
        <begin position="48"/>
        <end position="67"/>
    </location>
</feature>
<gene>
    <name evidence="2" type="ORF">Q7C36_005778</name>
</gene>
<evidence type="ECO:0000256" key="1">
    <source>
        <dbReference type="SAM" id="MobiDB-lite"/>
    </source>
</evidence>
<reference evidence="2" key="1">
    <citation type="submission" date="2023-08" db="EMBL/GenBank/DDBJ databases">
        <title>Pelteobagrus vachellii genome.</title>
        <authorList>
            <person name="Liu H."/>
        </authorList>
    </citation>
    <scope>NUCLEOTIDE SEQUENCE</scope>
    <source>
        <strain evidence="2">PRFRI_2022a</strain>
        <tissue evidence="2">Muscle</tissue>
    </source>
</reference>
<dbReference type="Proteomes" id="UP001187315">
    <property type="component" value="Unassembled WGS sequence"/>
</dbReference>
<sequence length="96" mass="9992">MELQGNEKGVLADQGGASPEGDLVDSQLSPCYLRKTMTLNRGATETALHEASDITSSAKPESGDKTTPAQLKVCAKVSTGKPDADNVAFPAKPEAF</sequence>
<comment type="caution">
    <text evidence="2">The sequence shown here is derived from an EMBL/GenBank/DDBJ whole genome shotgun (WGS) entry which is preliminary data.</text>
</comment>
<evidence type="ECO:0000313" key="2">
    <source>
        <dbReference type="EMBL" id="KAK2857859.1"/>
    </source>
</evidence>
<organism evidence="2 3">
    <name type="scientific">Tachysurus vachellii</name>
    <name type="common">Darkbarbel catfish</name>
    <name type="synonym">Pelteobagrus vachellii</name>
    <dbReference type="NCBI Taxonomy" id="175792"/>
    <lineage>
        <taxon>Eukaryota</taxon>
        <taxon>Metazoa</taxon>
        <taxon>Chordata</taxon>
        <taxon>Craniata</taxon>
        <taxon>Vertebrata</taxon>
        <taxon>Euteleostomi</taxon>
        <taxon>Actinopterygii</taxon>
        <taxon>Neopterygii</taxon>
        <taxon>Teleostei</taxon>
        <taxon>Ostariophysi</taxon>
        <taxon>Siluriformes</taxon>
        <taxon>Bagridae</taxon>
        <taxon>Tachysurus</taxon>
    </lineage>
</organism>
<dbReference type="EMBL" id="JAVHJS010000005">
    <property type="protein sequence ID" value="KAK2857859.1"/>
    <property type="molecule type" value="Genomic_DNA"/>
</dbReference>
<name>A0AA88NIE1_TACVA</name>
<evidence type="ECO:0000313" key="3">
    <source>
        <dbReference type="Proteomes" id="UP001187315"/>
    </source>
</evidence>